<evidence type="ECO:0000313" key="3">
    <source>
        <dbReference type="EMBL" id="KAF6412272.1"/>
    </source>
</evidence>
<keyword evidence="1" id="KW-0175">Coiled coil</keyword>
<feature type="domain" description="JMY/WHAMM middle" evidence="2">
    <location>
        <begin position="1"/>
        <end position="229"/>
    </location>
</feature>
<dbReference type="Pfam" id="PF15871">
    <property type="entry name" value="JMY"/>
    <property type="match status" value="1"/>
</dbReference>
<evidence type="ECO:0000313" key="4">
    <source>
        <dbReference type="Proteomes" id="UP000593571"/>
    </source>
</evidence>
<dbReference type="GO" id="GO:0033116">
    <property type="term" value="C:endoplasmic reticulum-Golgi intermediate compartment membrane"/>
    <property type="evidence" value="ECO:0007669"/>
    <property type="project" value="TreeGrafter"/>
</dbReference>
<dbReference type="GO" id="GO:0006888">
    <property type="term" value="P:endoplasmic reticulum to Golgi vesicle-mediated transport"/>
    <property type="evidence" value="ECO:0007669"/>
    <property type="project" value="TreeGrafter"/>
</dbReference>
<gene>
    <name evidence="3" type="ORF">HJG63_020670</name>
</gene>
<dbReference type="PANTHER" id="PTHR23330">
    <property type="entry name" value="P300 TRANSCRIPTIONAL COFACTOR JMY-RELATED"/>
    <property type="match status" value="1"/>
</dbReference>
<dbReference type="Proteomes" id="UP000593571">
    <property type="component" value="Unassembled WGS sequence"/>
</dbReference>
<organism evidence="3 4">
    <name type="scientific">Rousettus aegyptiacus</name>
    <name type="common">Egyptian fruit bat</name>
    <name type="synonym">Pteropus aegyptiacus</name>
    <dbReference type="NCBI Taxonomy" id="9407"/>
    <lineage>
        <taxon>Eukaryota</taxon>
        <taxon>Metazoa</taxon>
        <taxon>Chordata</taxon>
        <taxon>Craniata</taxon>
        <taxon>Vertebrata</taxon>
        <taxon>Euteleostomi</taxon>
        <taxon>Mammalia</taxon>
        <taxon>Eutheria</taxon>
        <taxon>Laurasiatheria</taxon>
        <taxon>Chiroptera</taxon>
        <taxon>Yinpterochiroptera</taxon>
        <taxon>Pteropodoidea</taxon>
        <taxon>Pteropodidae</taxon>
        <taxon>Rousettinae</taxon>
        <taxon>Rousettus</taxon>
    </lineage>
</organism>
<accession>A0A7J8CNE9</accession>
<comment type="caution">
    <text evidence="3">The sequence shown here is derived from an EMBL/GenBank/DDBJ whole genome shotgun (WGS) entry which is preliminary data.</text>
</comment>
<protein>
    <submittedName>
        <fullName evidence="3">WASP-like protein associated with actin, golgi membranes and microtubules</fullName>
    </submittedName>
</protein>
<proteinExistence type="predicted"/>
<dbReference type="PANTHER" id="PTHR23330:SF6">
    <property type="entry name" value="WASP HOMOLOG-ASSOCIATED PROTEIN WITH ACTIN, MEMBRANES AND MICROTUBULES"/>
    <property type="match status" value="1"/>
</dbReference>
<dbReference type="AlphaFoldDB" id="A0A7J8CNE9"/>
<dbReference type="InterPro" id="IPR031738">
    <property type="entry name" value="JMY/WHAMM"/>
</dbReference>
<dbReference type="EMBL" id="JACASE010000014">
    <property type="protein sequence ID" value="KAF6412272.1"/>
    <property type="molecule type" value="Genomic_DNA"/>
</dbReference>
<evidence type="ECO:0000256" key="1">
    <source>
        <dbReference type="ARBA" id="ARBA00023054"/>
    </source>
</evidence>
<keyword evidence="4" id="KW-1185">Reference proteome</keyword>
<name>A0A7J8CNE9_ROUAE</name>
<reference evidence="3 4" key="1">
    <citation type="journal article" date="2020" name="Nature">
        <title>Six reference-quality genomes reveal evolution of bat adaptations.</title>
        <authorList>
            <person name="Jebb D."/>
            <person name="Huang Z."/>
            <person name="Pippel M."/>
            <person name="Hughes G.M."/>
            <person name="Lavrichenko K."/>
            <person name="Devanna P."/>
            <person name="Winkler S."/>
            <person name="Jermiin L.S."/>
            <person name="Skirmuntt E.C."/>
            <person name="Katzourakis A."/>
            <person name="Burkitt-Gray L."/>
            <person name="Ray D.A."/>
            <person name="Sullivan K.A.M."/>
            <person name="Roscito J.G."/>
            <person name="Kirilenko B.M."/>
            <person name="Davalos L.M."/>
            <person name="Corthals A.P."/>
            <person name="Power M.L."/>
            <person name="Jones G."/>
            <person name="Ransome R.D."/>
            <person name="Dechmann D.K.N."/>
            <person name="Locatelli A.G."/>
            <person name="Puechmaille S.J."/>
            <person name="Fedrigo O."/>
            <person name="Jarvis E.D."/>
            <person name="Hiller M."/>
            <person name="Vernes S.C."/>
            <person name="Myers E.W."/>
            <person name="Teeling E.C."/>
        </authorList>
    </citation>
    <scope>NUCLEOTIDE SEQUENCE [LARGE SCALE GENOMIC DNA]</scope>
    <source>
        <strain evidence="3">MRouAeg1</strain>
        <tissue evidence="3">Muscle</tissue>
    </source>
</reference>
<evidence type="ECO:0000259" key="2">
    <source>
        <dbReference type="Pfam" id="PF15871"/>
    </source>
</evidence>
<sequence length="319" mass="37588">MVALMEVYQEEDEAYQELVTVATMFFQYLLQPFRDMREVATSCKLDILKSLDEDDLGPKRIVALEKEAQEWTRRAEEAIVSIQDITVNYFKETVKALAGMQKQMEQDEKRFGQAAWATAAPRLERLKLMLAREALQLMRAKELCLNHKRAEIRRKMEDLPEQEKNIDVVDELEIQYYEVQLELYEVKFEILKYEEILLITQLDSIKRLIKDKQDEVVYYDPCENLEELRVLDRVTGLQDDVHPEVRELSRQRQQLESRRGWICTRRARLRNRTVGAQGSSPSPRFQGGGSLLSRKVKEASKIRLWPTHDDCFVFLYGYN</sequence>
<dbReference type="GO" id="GO:0071933">
    <property type="term" value="F:Arp2/3 complex binding"/>
    <property type="evidence" value="ECO:0007669"/>
    <property type="project" value="TreeGrafter"/>
</dbReference>
<dbReference type="GO" id="GO:0034314">
    <property type="term" value="P:Arp2/3 complex-mediated actin nucleation"/>
    <property type="evidence" value="ECO:0007669"/>
    <property type="project" value="TreeGrafter"/>
</dbReference>